<evidence type="ECO:0000256" key="7">
    <source>
        <dbReference type="ARBA" id="ARBA00023136"/>
    </source>
</evidence>
<evidence type="ECO:0000313" key="15">
    <source>
        <dbReference type="Proteomes" id="UP000295662"/>
    </source>
</evidence>
<evidence type="ECO:0000256" key="2">
    <source>
        <dbReference type="ARBA" id="ARBA00022448"/>
    </source>
</evidence>
<comment type="caution">
    <text evidence="14">The sequence shown here is derived from an EMBL/GenBank/DDBJ whole genome shotgun (WGS) entry which is preliminary data.</text>
</comment>
<evidence type="ECO:0000256" key="4">
    <source>
        <dbReference type="ARBA" id="ARBA00022692"/>
    </source>
</evidence>
<feature type="chain" id="PRO_5020976951" evidence="12">
    <location>
        <begin position="25"/>
        <end position="507"/>
    </location>
</feature>
<gene>
    <name evidence="14" type="ORF">EI77_01366</name>
</gene>
<feature type="signal peptide" evidence="12">
    <location>
        <begin position="1"/>
        <end position="24"/>
    </location>
</feature>
<keyword evidence="9" id="KW-0175">Coiled coil</keyword>
<evidence type="ECO:0000256" key="9">
    <source>
        <dbReference type="SAM" id="Coils"/>
    </source>
</evidence>
<keyword evidence="12" id="KW-0732">Signal</keyword>
<dbReference type="InterPro" id="IPR050790">
    <property type="entry name" value="ExbB/TolQ_transport"/>
</dbReference>
<accession>A0A4R7S3D6</accession>
<evidence type="ECO:0000256" key="12">
    <source>
        <dbReference type="SAM" id="SignalP"/>
    </source>
</evidence>
<evidence type="ECO:0000259" key="13">
    <source>
        <dbReference type="Pfam" id="PF01618"/>
    </source>
</evidence>
<protein>
    <submittedName>
        <fullName evidence="14">Biopolymer transport protein ExbB/TolQ</fullName>
    </submittedName>
</protein>
<evidence type="ECO:0000256" key="10">
    <source>
        <dbReference type="SAM" id="MobiDB-lite"/>
    </source>
</evidence>
<keyword evidence="5 8" id="KW-0653">Protein transport</keyword>
<dbReference type="PANTHER" id="PTHR30625">
    <property type="entry name" value="PROTEIN TOLQ"/>
    <property type="match status" value="1"/>
</dbReference>
<evidence type="ECO:0000256" key="5">
    <source>
        <dbReference type="ARBA" id="ARBA00022927"/>
    </source>
</evidence>
<evidence type="ECO:0000313" key="14">
    <source>
        <dbReference type="EMBL" id="TDU72900.1"/>
    </source>
</evidence>
<dbReference type="Pfam" id="PF01618">
    <property type="entry name" value="MotA_ExbB"/>
    <property type="match status" value="1"/>
</dbReference>
<sequence length="507" mass="54815">MHFFNMKRFVILLAPWLAFAPAGAQETSPSVFNSASASAQKDYDQSLANLTRVRAEIDKDKEPMNRELAEAEAELAALQERYGPLTSELDQAELNVVNLKNQVKLATDESNYLTNIMDEFTKGYESKVHVSELQRLGEVLNKAKAASDDEKGTLKDRFMAQVGLIRSAIVRLSEVIGGTRFEGQAVDSQGFVMDGKFALIGPMAFFSSTDGKGSGIAMPQVGSPMPIIRSITPEINASIASLVETGKGLLPLDATLGGAIKDFVTKHTLLDTYKHGGPIMHPLLLVSVLVFGTALERIFFILREKKRRKPRDVHELLEAVEAGDFDKAIGLGRKSQDYVARALSHALEHVETNISDALGLAASMEIKRFKRGFFVLDTGMTIAPLLGLLGTVTGMMASFAAIGADMGAPSAITGGIAEALIATAFGLVIAMTGLVPFNYLNNMVEDAEHELEVAASKLELIIEKNKKHEEELRHRHKQMLASSEGGLQQISGPAKSGKIIGQDPLPA</sequence>
<keyword evidence="4 11" id="KW-0812">Transmembrane</keyword>
<comment type="similarity">
    <text evidence="8">Belongs to the exbB/tolQ family.</text>
</comment>
<feature type="coiled-coil region" evidence="9">
    <location>
        <begin position="444"/>
        <end position="471"/>
    </location>
</feature>
<dbReference type="Proteomes" id="UP000295662">
    <property type="component" value="Unassembled WGS sequence"/>
</dbReference>
<evidence type="ECO:0000256" key="8">
    <source>
        <dbReference type="RuleBase" id="RU004057"/>
    </source>
</evidence>
<keyword evidence="2 8" id="KW-0813">Transport</keyword>
<dbReference type="AlphaFoldDB" id="A0A4R7S3D6"/>
<feature type="transmembrane region" description="Helical" evidence="11">
    <location>
        <begin position="419"/>
        <end position="440"/>
    </location>
</feature>
<name>A0A4R7S3D6_9BACT</name>
<reference evidence="14 15" key="1">
    <citation type="submission" date="2019-03" db="EMBL/GenBank/DDBJ databases">
        <title>Genomic Encyclopedia of Archaeal and Bacterial Type Strains, Phase II (KMG-II): from individual species to whole genera.</title>
        <authorList>
            <person name="Goeker M."/>
        </authorList>
    </citation>
    <scope>NUCLEOTIDE SEQUENCE [LARGE SCALE GENOMIC DNA]</scope>
    <source>
        <strain evidence="14 15">ATCC 25309</strain>
    </source>
</reference>
<evidence type="ECO:0000256" key="6">
    <source>
        <dbReference type="ARBA" id="ARBA00022989"/>
    </source>
</evidence>
<keyword evidence="15" id="KW-1185">Reference proteome</keyword>
<dbReference type="PANTHER" id="PTHR30625:SF15">
    <property type="entry name" value="BIOPOLYMER TRANSPORT PROTEIN EXBB"/>
    <property type="match status" value="1"/>
</dbReference>
<dbReference type="GO" id="GO:0005886">
    <property type="term" value="C:plasma membrane"/>
    <property type="evidence" value="ECO:0007669"/>
    <property type="project" value="UniProtKB-SubCell"/>
</dbReference>
<dbReference type="GO" id="GO:0017038">
    <property type="term" value="P:protein import"/>
    <property type="evidence" value="ECO:0007669"/>
    <property type="project" value="TreeGrafter"/>
</dbReference>
<dbReference type="InterPro" id="IPR002898">
    <property type="entry name" value="MotA_ExbB_proton_chnl"/>
</dbReference>
<feature type="transmembrane region" description="Helical" evidence="11">
    <location>
        <begin position="279"/>
        <end position="302"/>
    </location>
</feature>
<keyword evidence="6 11" id="KW-1133">Transmembrane helix</keyword>
<evidence type="ECO:0000256" key="11">
    <source>
        <dbReference type="SAM" id="Phobius"/>
    </source>
</evidence>
<feature type="transmembrane region" description="Helical" evidence="11">
    <location>
        <begin position="373"/>
        <end position="399"/>
    </location>
</feature>
<keyword evidence="7 11" id="KW-0472">Membrane</keyword>
<dbReference type="EMBL" id="SOCA01000002">
    <property type="protein sequence ID" value="TDU72900.1"/>
    <property type="molecule type" value="Genomic_DNA"/>
</dbReference>
<keyword evidence="3" id="KW-1003">Cell membrane</keyword>
<organism evidence="14 15">
    <name type="scientific">Prosthecobacter fusiformis</name>
    <dbReference type="NCBI Taxonomy" id="48464"/>
    <lineage>
        <taxon>Bacteria</taxon>
        <taxon>Pseudomonadati</taxon>
        <taxon>Verrucomicrobiota</taxon>
        <taxon>Verrucomicrobiia</taxon>
        <taxon>Verrucomicrobiales</taxon>
        <taxon>Verrucomicrobiaceae</taxon>
        <taxon>Prosthecobacter</taxon>
    </lineage>
</organism>
<feature type="region of interest" description="Disordered" evidence="10">
    <location>
        <begin position="477"/>
        <end position="507"/>
    </location>
</feature>
<evidence type="ECO:0000256" key="3">
    <source>
        <dbReference type="ARBA" id="ARBA00022475"/>
    </source>
</evidence>
<proteinExistence type="inferred from homology"/>
<evidence type="ECO:0000256" key="1">
    <source>
        <dbReference type="ARBA" id="ARBA00004651"/>
    </source>
</evidence>
<feature type="domain" description="MotA/TolQ/ExbB proton channel" evidence="13">
    <location>
        <begin position="340"/>
        <end position="452"/>
    </location>
</feature>
<comment type="subcellular location">
    <subcellularLocation>
        <location evidence="1">Cell membrane</location>
        <topology evidence="1">Multi-pass membrane protein</topology>
    </subcellularLocation>
    <subcellularLocation>
        <location evidence="8">Membrane</location>
        <topology evidence="8">Multi-pass membrane protein</topology>
    </subcellularLocation>
</comment>
<feature type="coiled-coil region" evidence="9">
    <location>
        <begin position="54"/>
        <end position="109"/>
    </location>
</feature>